<sequence>MWLRKKIHQGKFWVFGLGSQTDNLCGVKVGFRECKEGLSSWRGIHGISRVIYYVGSVIGRPVNAQGLGSGILLTCGHLNSLSGEGTPARPGWNPPEDWQGICSRPTKKESFFAVARPLLQSSSSEVILSSPSHLIFICYSPQYIYRAERAPPPPSSGDPTPQFAIGDDSPKLLVHQAQLYVSSLPIVAHYAVAFDLGEDKSFLQYLVAREC</sequence>
<organism evidence="1 2">
    <name type="scientific">Coccidioides immitis RMSCC 2394</name>
    <dbReference type="NCBI Taxonomy" id="404692"/>
    <lineage>
        <taxon>Eukaryota</taxon>
        <taxon>Fungi</taxon>
        <taxon>Dikarya</taxon>
        <taxon>Ascomycota</taxon>
        <taxon>Pezizomycotina</taxon>
        <taxon>Eurotiomycetes</taxon>
        <taxon>Eurotiomycetidae</taxon>
        <taxon>Onygenales</taxon>
        <taxon>Onygenaceae</taxon>
        <taxon>Coccidioides</taxon>
    </lineage>
</organism>
<reference evidence="2" key="1">
    <citation type="journal article" date="2010" name="Genome Res.">
        <title>Population genomic sequencing of Coccidioides fungi reveals recent hybridization and transposon control.</title>
        <authorList>
            <person name="Neafsey D.E."/>
            <person name="Barker B.M."/>
            <person name="Sharpton T.J."/>
            <person name="Stajich J.E."/>
            <person name="Park D.J."/>
            <person name="Whiston E."/>
            <person name="Hung C.-Y."/>
            <person name="McMahan C."/>
            <person name="White J."/>
            <person name="Sykes S."/>
            <person name="Heiman D."/>
            <person name="Young S."/>
            <person name="Zeng Q."/>
            <person name="Abouelleil A."/>
            <person name="Aftuck L."/>
            <person name="Bessette D."/>
            <person name="Brown A."/>
            <person name="FitzGerald M."/>
            <person name="Lui A."/>
            <person name="Macdonald J.P."/>
            <person name="Priest M."/>
            <person name="Orbach M.J."/>
            <person name="Galgiani J.N."/>
            <person name="Kirkland T.N."/>
            <person name="Cole G.T."/>
            <person name="Birren B.W."/>
            <person name="Henn M.R."/>
            <person name="Taylor J.W."/>
            <person name="Rounsley S.D."/>
        </authorList>
    </citation>
    <scope>NUCLEOTIDE SEQUENCE [LARGE SCALE GENOMIC DNA]</scope>
    <source>
        <strain evidence="2">RMSCC 2394</strain>
    </source>
</reference>
<evidence type="ECO:0000313" key="2">
    <source>
        <dbReference type="Proteomes" id="UP000054565"/>
    </source>
</evidence>
<name>A0A0J6YBN3_COCIT</name>
<dbReference type="AlphaFoldDB" id="A0A0J6YBN3"/>
<dbReference type="Proteomes" id="UP000054565">
    <property type="component" value="Unassembled WGS sequence"/>
</dbReference>
<dbReference type="EMBL" id="DS028095">
    <property type="protein sequence ID" value="KMP05145.1"/>
    <property type="molecule type" value="Genomic_DNA"/>
</dbReference>
<proteinExistence type="predicted"/>
<evidence type="ECO:0000313" key="1">
    <source>
        <dbReference type="EMBL" id="KMP05145.1"/>
    </source>
</evidence>
<gene>
    <name evidence="1" type="ORF">CIRG_04826</name>
</gene>
<protein>
    <submittedName>
        <fullName evidence="1">Uncharacterized protein</fullName>
    </submittedName>
</protein>
<accession>A0A0J6YBN3</accession>